<dbReference type="Gene3D" id="3.40.50.720">
    <property type="entry name" value="NAD(P)-binding Rossmann-like Domain"/>
    <property type="match status" value="1"/>
</dbReference>
<dbReference type="Pfam" id="PF13380">
    <property type="entry name" value="CoA_binding_2"/>
    <property type="match status" value="1"/>
</dbReference>
<protein>
    <submittedName>
        <fullName evidence="2">CoA-binding domain-containing protein</fullName>
    </submittedName>
</protein>
<accession>A0A075HYC6</accession>
<dbReference type="PANTHER" id="PTHR33303">
    <property type="entry name" value="CYTOPLASMIC PROTEIN-RELATED"/>
    <property type="match status" value="1"/>
</dbReference>
<reference evidence="2" key="1">
    <citation type="journal article" date="2014" name="Genome Biol. Evol.">
        <title>Pangenome evidence for extensive interdomain horizontal transfer affecting lineage core and shell genes in uncultured planktonic thaumarchaeota and euryarchaeota.</title>
        <authorList>
            <person name="Deschamps P."/>
            <person name="Zivanovic Y."/>
            <person name="Moreira D."/>
            <person name="Rodriguez-Valera F."/>
            <person name="Lopez-Garcia P."/>
        </authorList>
    </citation>
    <scope>NUCLEOTIDE SEQUENCE</scope>
</reference>
<dbReference type="PANTHER" id="PTHR33303:SF2">
    <property type="entry name" value="COA-BINDING DOMAIN-CONTAINING PROTEIN"/>
    <property type="match status" value="1"/>
</dbReference>
<evidence type="ECO:0000313" key="2">
    <source>
        <dbReference type="EMBL" id="AIF18803.1"/>
    </source>
</evidence>
<dbReference type="InterPro" id="IPR003781">
    <property type="entry name" value="CoA-bd"/>
</dbReference>
<dbReference type="AlphaFoldDB" id="A0A075HYC6"/>
<proteinExistence type="predicted"/>
<dbReference type="SMART" id="SM00881">
    <property type="entry name" value="CoA_binding"/>
    <property type="match status" value="1"/>
</dbReference>
<sequence>MNIEQIFENTSNIAVIGLSKNELRDSYQVSAYMKNAGYNIIPINPTIDSVMGVKAYNSLKNIPEEVLKNIELVNVFRRSEFVEEIIDEVIEINKKFGKVHTIWMQLGIFYERVDKISEENKLNIITNKCIKIEHGRLN</sequence>
<organism evidence="2">
    <name type="scientific">uncultured marine thaumarchaeote KM3_84_F03</name>
    <dbReference type="NCBI Taxonomy" id="1456313"/>
    <lineage>
        <taxon>Archaea</taxon>
        <taxon>Nitrososphaerota</taxon>
        <taxon>environmental samples</taxon>
    </lineage>
</organism>
<name>A0A075HYC6_9ARCH</name>
<dbReference type="InterPro" id="IPR036291">
    <property type="entry name" value="NAD(P)-bd_dom_sf"/>
</dbReference>
<evidence type="ECO:0000259" key="1">
    <source>
        <dbReference type="SMART" id="SM00881"/>
    </source>
</evidence>
<dbReference type="EMBL" id="KF901121">
    <property type="protein sequence ID" value="AIF18803.1"/>
    <property type="molecule type" value="Genomic_DNA"/>
</dbReference>
<dbReference type="SUPFAM" id="SSF51735">
    <property type="entry name" value="NAD(P)-binding Rossmann-fold domains"/>
    <property type="match status" value="1"/>
</dbReference>
<feature type="domain" description="CoA-binding" evidence="1">
    <location>
        <begin position="6"/>
        <end position="108"/>
    </location>
</feature>